<keyword evidence="7" id="KW-0067">ATP-binding</keyword>
<keyword evidence="5" id="KW-0547">Nucleotide-binding</keyword>
<evidence type="ECO:0000256" key="2">
    <source>
        <dbReference type="ARBA" id="ARBA00012438"/>
    </source>
</evidence>
<evidence type="ECO:0000256" key="4">
    <source>
        <dbReference type="ARBA" id="ARBA00022679"/>
    </source>
</evidence>
<organism evidence="9 10">
    <name type="scientific">Rhodoplanes roseus</name>
    <dbReference type="NCBI Taxonomy" id="29409"/>
    <lineage>
        <taxon>Bacteria</taxon>
        <taxon>Pseudomonadati</taxon>
        <taxon>Pseudomonadota</taxon>
        <taxon>Alphaproteobacteria</taxon>
        <taxon>Hyphomicrobiales</taxon>
        <taxon>Nitrobacteraceae</taxon>
        <taxon>Rhodoplanes</taxon>
    </lineage>
</organism>
<evidence type="ECO:0000256" key="5">
    <source>
        <dbReference type="ARBA" id="ARBA00022741"/>
    </source>
</evidence>
<evidence type="ECO:0000256" key="1">
    <source>
        <dbReference type="ARBA" id="ARBA00000085"/>
    </source>
</evidence>
<gene>
    <name evidence="9" type="ORF">CH341_12425</name>
</gene>
<feature type="domain" description="Signal transduction histidine kinase HWE region" evidence="8">
    <location>
        <begin position="76"/>
        <end position="148"/>
    </location>
</feature>
<evidence type="ECO:0000313" key="9">
    <source>
        <dbReference type="EMBL" id="RAI43788.1"/>
    </source>
</evidence>
<dbReference type="AlphaFoldDB" id="A0A327L7Y3"/>
<dbReference type="EC" id="2.7.13.3" evidence="2"/>
<reference evidence="9 10" key="1">
    <citation type="submission" date="2017-07" db="EMBL/GenBank/DDBJ databases">
        <title>Draft Genome Sequences of Select Purple Nonsulfur Bacteria.</title>
        <authorList>
            <person name="Lasarre B."/>
            <person name="Mckinlay J.B."/>
        </authorList>
    </citation>
    <scope>NUCLEOTIDE SEQUENCE [LARGE SCALE GENOMIC DNA]</scope>
    <source>
        <strain evidence="9 10">DSM 5909</strain>
    </source>
</reference>
<dbReference type="InterPro" id="IPR011102">
    <property type="entry name" value="Sig_transdc_His_kinase_HWE"/>
</dbReference>
<dbReference type="PANTHER" id="PTHR41523:SF7">
    <property type="entry name" value="HISTIDINE KINASE"/>
    <property type="match status" value="1"/>
</dbReference>
<keyword evidence="6" id="KW-0418">Kinase</keyword>
<proteinExistence type="predicted"/>
<evidence type="ECO:0000256" key="6">
    <source>
        <dbReference type="ARBA" id="ARBA00022777"/>
    </source>
</evidence>
<evidence type="ECO:0000313" key="10">
    <source>
        <dbReference type="Proteomes" id="UP000249130"/>
    </source>
</evidence>
<dbReference type="RefSeq" id="WP_111419355.1">
    <property type="nucleotide sequence ID" value="NZ_NPEX01000070.1"/>
</dbReference>
<evidence type="ECO:0000259" key="8">
    <source>
        <dbReference type="SMART" id="SM00911"/>
    </source>
</evidence>
<comment type="caution">
    <text evidence="9">The sequence shown here is derived from an EMBL/GenBank/DDBJ whole genome shotgun (WGS) entry which is preliminary data.</text>
</comment>
<dbReference type="Proteomes" id="UP000249130">
    <property type="component" value="Unassembled WGS sequence"/>
</dbReference>
<evidence type="ECO:0000256" key="3">
    <source>
        <dbReference type="ARBA" id="ARBA00022553"/>
    </source>
</evidence>
<dbReference type="EMBL" id="NPEX01000070">
    <property type="protein sequence ID" value="RAI43788.1"/>
    <property type="molecule type" value="Genomic_DNA"/>
</dbReference>
<dbReference type="Pfam" id="PF07536">
    <property type="entry name" value="HWE_HK"/>
    <property type="match status" value="1"/>
</dbReference>
<dbReference type="SMART" id="SM00911">
    <property type="entry name" value="HWE_HK"/>
    <property type="match status" value="1"/>
</dbReference>
<comment type="catalytic activity">
    <reaction evidence="1">
        <text>ATP + protein L-histidine = ADP + protein N-phospho-L-histidine.</text>
        <dbReference type="EC" id="2.7.13.3"/>
    </reaction>
</comment>
<dbReference type="InterPro" id="IPR036890">
    <property type="entry name" value="HATPase_C_sf"/>
</dbReference>
<sequence length="258" mass="27884">MDVSVVRPSEFCPSSPVRMFDRETGYPLYEWRADAPKGITRCIRWIRTPAVSPRTPSNERKPSCRRTTGLKKARAAVVQAIAHRTFRGNAAVAERVAVFDDRLAALASCHALLVQADWTGAELAAIVASQLDPYVSENPDRLMTRGPPVVLPPDLATPFGLVLHELATNAAKYGCLSYPAGMLAVTWTLGENDADRIVRVLWTEAGGPAVAKPASVGLGSRLIDGAIPNARVTREFRPEGLVCTIEVPFPELDTAAAE</sequence>
<keyword evidence="3" id="KW-0597">Phosphoprotein</keyword>
<dbReference type="PANTHER" id="PTHR41523">
    <property type="entry name" value="TWO-COMPONENT SYSTEM SENSOR PROTEIN"/>
    <property type="match status" value="1"/>
</dbReference>
<accession>A0A327L7Y3</accession>
<evidence type="ECO:0000256" key="7">
    <source>
        <dbReference type="ARBA" id="ARBA00022840"/>
    </source>
</evidence>
<dbReference type="GO" id="GO:0004673">
    <property type="term" value="F:protein histidine kinase activity"/>
    <property type="evidence" value="ECO:0007669"/>
    <property type="project" value="UniProtKB-EC"/>
</dbReference>
<keyword evidence="10" id="KW-1185">Reference proteome</keyword>
<protein>
    <recommendedName>
        <fullName evidence="2">histidine kinase</fullName>
        <ecNumber evidence="2">2.7.13.3</ecNumber>
    </recommendedName>
</protein>
<dbReference type="Gene3D" id="3.30.565.10">
    <property type="entry name" value="Histidine kinase-like ATPase, C-terminal domain"/>
    <property type="match status" value="1"/>
</dbReference>
<dbReference type="GO" id="GO:0005524">
    <property type="term" value="F:ATP binding"/>
    <property type="evidence" value="ECO:0007669"/>
    <property type="project" value="UniProtKB-KW"/>
</dbReference>
<dbReference type="OrthoDB" id="341208at2"/>
<keyword evidence="4" id="KW-0808">Transferase</keyword>
<name>A0A327L7Y3_9BRAD</name>